<keyword evidence="2" id="KW-0472">Membrane</keyword>
<feature type="domain" description="Lipocalin/cytosolic fatty-acid binding" evidence="3">
    <location>
        <begin position="29"/>
        <end position="169"/>
    </location>
</feature>
<dbReference type="Proteomes" id="UP000773469">
    <property type="component" value="Unassembled WGS sequence"/>
</dbReference>
<keyword evidence="5" id="KW-1185">Reference proteome</keyword>
<dbReference type="CDD" id="cd19438">
    <property type="entry name" value="lipocalin_Blc-like"/>
    <property type="match status" value="1"/>
</dbReference>
<comment type="caution">
    <text evidence="4">The sequence shown here is derived from an EMBL/GenBank/DDBJ whole genome shotgun (WGS) entry which is preliminary data.</text>
</comment>
<evidence type="ECO:0000256" key="2">
    <source>
        <dbReference type="PIRNR" id="PIRNR036893"/>
    </source>
</evidence>
<dbReference type="PROSITE" id="PS00213">
    <property type="entry name" value="LIPOCALIN"/>
    <property type="match status" value="1"/>
</dbReference>
<keyword evidence="2" id="KW-0446">Lipid-binding</keyword>
<evidence type="ECO:0000313" key="4">
    <source>
        <dbReference type="EMBL" id="GIU39895.1"/>
    </source>
</evidence>
<evidence type="ECO:0000259" key="3">
    <source>
        <dbReference type="Pfam" id="PF08212"/>
    </source>
</evidence>
<dbReference type="InterPro" id="IPR002446">
    <property type="entry name" value="Lipocalin_bac"/>
</dbReference>
<proteinExistence type="inferred from homology"/>
<dbReference type="Gene3D" id="2.40.128.20">
    <property type="match status" value="1"/>
</dbReference>
<dbReference type="PIRSF" id="PIRSF036893">
    <property type="entry name" value="Lipocalin_ApoD"/>
    <property type="match status" value="1"/>
</dbReference>
<dbReference type="PANTHER" id="PTHR10612">
    <property type="entry name" value="APOLIPOPROTEIN D"/>
    <property type="match status" value="1"/>
</dbReference>
<feature type="chain" id="PRO_5045014753" description="Outer membrane lipoprotein Blc" evidence="2">
    <location>
        <begin position="21"/>
        <end position="172"/>
    </location>
</feature>
<keyword evidence="2" id="KW-0732">Signal</keyword>
<comment type="function">
    <text evidence="2">Involved in the storage or transport of lipids necessary for membrane maintenance under stressful conditions. Displays a binding preference for lysophospholipids.</text>
</comment>
<reference evidence="4 5" key="1">
    <citation type="submission" date="2021-05" db="EMBL/GenBank/DDBJ databases">
        <title>Molecular characterization for Shewanella algae harboring chromosomal blaOXA-55-like strains isolated from clinical and environment sample.</title>
        <authorList>
            <person name="Ohama Y."/>
            <person name="Aoki K."/>
            <person name="Harada S."/>
            <person name="Moriya K."/>
            <person name="Ishii Y."/>
            <person name="Tateda K."/>
        </authorList>
    </citation>
    <scope>NUCLEOTIDE SEQUENCE [LARGE SCALE GENOMIC DNA]</scope>
    <source>
        <strain evidence="4 5">MBTL60-118</strain>
    </source>
</reference>
<dbReference type="RefSeq" id="WP_220756712.1">
    <property type="nucleotide sequence ID" value="NZ_BPEU01000010.1"/>
</dbReference>
<dbReference type="Pfam" id="PF08212">
    <property type="entry name" value="Lipocalin_2"/>
    <property type="match status" value="1"/>
</dbReference>
<dbReference type="InterPro" id="IPR022272">
    <property type="entry name" value="Lipocalin_CS"/>
</dbReference>
<gene>
    <name evidence="4" type="ORF">TUM3794_16410</name>
</gene>
<dbReference type="PANTHER" id="PTHR10612:SF34">
    <property type="entry name" value="APOLIPOPROTEIN D"/>
    <property type="match status" value="1"/>
</dbReference>
<comment type="similarity">
    <text evidence="1 2">Belongs to the calycin superfamily. Lipocalin family.</text>
</comment>
<dbReference type="InterPro" id="IPR000566">
    <property type="entry name" value="Lipocln_cytosolic_FA-bd_dom"/>
</dbReference>
<protein>
    <recommendedName>
        <fullName evidence="2">Outer membrane lipoprotein Blc</fullName>
    </recommendedName>
</protein>
<dbReference type="EMBL" id="BPEU01000010">
    <property type="protein sequence ID" value="GIU39895.1"/>
    <property type="molecule type" value="Genomic_DNA"/>
</dbReference>
<dbReference type="InterPro" id="IPR022271">
    <property type="entry name" value="Lipocalin_ApoD"/>
</dbReference>
<name>A0ABQ4NYC1_SHECO</name>
<dbReference type="PRINTS" id="PR01171">
    <property type="entry name" value="BCTLIPOCALIN"/>
</dbReference>
<dbReference type="InterPro" id="IPR012674">
    <property type="entry name" value="Calycin"/>
</dbReference>
<dbReference type="InterPro" id="IPR047202">
    <property type="entry name" value="Lipocalin_Blc-like_dom"/>
</dbReference>
<dbReference type="SUPFAM" id="SSF50814">
    <property type="entry name" value="Lipocalins"/>
    <property type="match status" value="1"/>
</dbReference>
<keyword evidence="2" id="KW-0998">Cell outer membrane</keyword>
<organism evidence="4 5">
    <name type="scientific">Shewanella colwelliana</name>
    <name type="common">Alteromonas colwelliana</name>
    <dbReference type="NCBI Taxonomy" id="23"/>
    <lineage>
        <taxon>Bacteria</taxon>
        <taxon>Pseudomonadati</taxon>
        <taxon>Pseudomonadota</taxon>
        <taxon>Gammaproteobacteria</taxon>
        <taxon>Alteromonadales</taxon>
        <taxon>Shewanellaceae</taxon>
        <taxon>Shewanella</taxon>
    </lineage>
</organism>
<dbReference type="PROSITE" id="PS51257">
    <property type="entry name" value="PROKAR_LIPOPROTEIN"/>
    <property type="match status" value="1"/>
</dbReference>
<evidence type="ECO:0000313" key="5">
    <source>
        <dbReference type="Proteomes" id="UP000773469"/>
    </source>
</evidence>
<comment type="subcellular location">
    <subcellularLocation>
        <location evidence="2">Cell outer membrane</location>
    </subcellularLocation>
</comment>
<evidence type="ECO:0000256" key="1">
    <source>
        <dbReference type="ARBA" id="ARBA00006889"/>
    </source>
</evidence>
<sequence>MKKLVLLCLLFLSACTSVPSGVKPVDEFELAKYLGTWHEIARLDHSFERGLSNVTATYKMKSDGGVQVINRGFSDANKAWKEAEGKAYFVDSNDIGHLKVSFFGPFYGAYVIFELDRVDYQYAFITSYNRDYLWFLSRTPQVSEALKQQFIVQVKQMGFAVDQIIWVDQQDQ</sequence>
<accession>A0ABQ4NYC1</accession>
<keyword evidence="2" id="KW-0449">Lipoprotein</keyword>
<feature type="signal peptide" evidence="2">
    <location>
        <begin position="1"/>
        <end position="20"/>
    </location>
</feature>
<comment type="subunit">
    <text evidence="2">Homodimer.</text>
</comment>